<organism evidence="3 4">
    <name type="scientific">Streptomyces caledonius</name>
    <dbReference type="NCBI Taxonomy" id="3134107"/>
    <lineage>
        <taxon>Bacteria</taxon>
        <taxon>Bacillati</taxon>
        <taxon>Actinomycetota</taxon>
        <taxon>Actinomycetes</taxon>
        <taxon>Kitasatosporales</taxon>
        <taxon>Streptomycetaceae</taxon>
        <taxon>Streptomyces</taxon>
    </lineage>
</organism>
<evidence type="ECO:0000313" key="3">
    <source>
        <dbReference type="EMBL" id="MEJ8646178.1"/>
    </source>
</evidence>
<name>A0ABU8UGB0_9ACTN</name>
<dbReference type="Gene3D" id="3.40.50.12780">
    <property type="entry name" value="N-terminal domain of ligase-like"/>
    <property type="match status" value="1"/>
</dbReference>
<dbReference type="NCBIfam" id="NF006754">
    <property type="entry name" value="PRK09274.1"/>
    <property type="match status" value="1"/>
</dbReference>
<dbReference type="PANTHER" id="PTHR43767:SF1">
    <property type="entry name" value="NONRIBOSOMAL PEPTIDE SYNTHASE PES1 (EUROFUNG)-RELATED"/>
    <property type="match status" value="1"/>
</dbReference>
<dbReference type="InterPro" id="IPR042099">
    <property type="entry name" value="ANL_N_sf"/>
</dbReference>
<dbReference type="Pfam" id="PF00501">
    <property type="entry name" value="AMP-binding"/>
    <property type="match status" value="1"/>
</dbReference>
<reference evidence="3 4" key="1">
    <citation type="submission" date="2024-03" db="EMBL/GenBank/DDBJ databases">
        <title>Novel Streptomyces species of biotechnological and ecological value are a feature of Machair soil.</title>
        <authorList>
            <person name="Prole J.R."/>
            <person name="Goodfellow M."/>
            <person name="Allenby N."/>
            <person name="Ward A.C."/>
        </authorList>
    </citation>
    <scope>NUCLEOTIDE SEQUENCE [LARGE SCALE GENOMIC DNA]</scope>
    <source>
        <strain evidence="3 4">MS1.HAVA.3</strain>
    </source>
</reference>
<sequence length="681" mass="72449">MPQTRFTGAPAVERAATDTDSVAGWLERNARAFPDKPAVIHPDGRGSGSYATITYGELQQTVEELARGFRRAGITRGTRTVLMAPPGPELFALCFALFRVGAVPVVVDPGMGVRRMLHCYRAVGAEAFIGPPLAQLVRVLGRRTFAGVRVPVTLGRRRLGRGHTLSALRTTPATGSHADAAELTGGDDLLMIGFTTGSTGPAKGVEYTHRMALSIARQIEAVHGRTRDDVSLVTLPFYGVLDLVYGSTLVLAPLAPARVAQADPALLVDALERFRVTTMFASPAVLRNLAGHLTGSARGRHPLPDLRCVVSGGAPVPDVVVAALRRVLDEKARIHVTYGATEVLPITSIEAAEILGDDADTDTDRESGGTAARAAAGEGTCVGRPVPGTRVTIAPVTDGPLARLDSTTSLPAGHVGEILVHGDSVSRRYHRAPQSDAAHKVTEQRPGGEAPRTWHRTGDLGHLDAEGRLWFCGRAAQRVRTGYRDLHTVRCEGVFNAHPLVRRTALVGIGPAGAQRPVVCVETETGADGAALDENTWTKLVAELRTMAEAHAATTGLQEFLRHPGFPVDIRHNAKIGREELARWAEQQQARPASSPGRRAVRIVPLAGWAYLVGGAVWAAAGGVPDIPVLRWLWWADAFLSIGVHAAQIPLALPRGRAAGHGTAAVVGRTMLYGATWWRAL</sequence>
<dbReference type="InterPro" id="IPR000873">
    <property type="entry name" value="AMP-dep_synth/lig_dom"/>
</dbReference>
<evidence type="ECO:0000256" key="1">
    <source>
        <dbReference type="SAM" id="MobiDB-lite"/>
    </source>
</evidence>
<dbReference type="GO" id="GO:0016874">
    <property type="term" value="F:ligase activity"/>
    <property type="evidence" value="ECO:0007669"/>
    <property type="project" value="UniProtKB-KW"/>
</dbReference>
<comment type="caution">
    <text evidence="3">The sequence shown here is derived from an EMBL/GenBank/DDBJ whole genome shotgun (WGS) entry which is preliminary data.</text>
</comment>
<dbReference type="PANTHER" id="PTHR43767">
    <property type="entry name" value="LONG-CHAIN-FATTY-ACID--COA LIGASE"/>
    <property type="match status" value="1"/>
</dbReference>
<protein>
    <submittedName>
        <fullName evidence="3">Fatty acid CoA ligase family protein</fullName>
    </submittedName>
</protein>
<dbReference type="InterPro" id="IPR020845">
    <property type="entry name" value="AMP-binding_CS"/>
</dbReference>
<dbReference type="InterPro" id="IPR050237">
    <property type="entry name" value="ATP-dep_AMP-bd_enzyme"/>
</dbReference>
<feature type="compositionally biased region" description="Low complexity" evidence="1">
    <location>
        <begin position="368"/>
        <end position="379"/>
    </location>
</feature>
<keyword evidence="3" id="KW-0436">Ligase</keyword>
<gene>
    <name evidence="3" type="ORF">WKI68_42980</name>
</gene>
<proteinExistence type="predicted"/>
<feature type="region of interest" description="Disordered" evidence="1">
    <location>
        <begin position="432"/>
        <end position="459"/>
    </location>
</feature>
<feature type="domain" description="AMP-dependent synthetase/ligase" evidence="2">
    <location>
        <begin position="26"/>
        <end position="430"/>
    </location>
</feature>
<dbReference type="PROSITE" id="PS00455">
    <property type="entry name" value="AMP_BINDING"/>
    <property type="match status" value="1"/>
</dbReference>
<keyword evidence="4" id="KW-1185">Reference proteome</keyword>
<accession>A0ABU8UGB0</accession>
<dbReference type="SUPFAM" id="SSF56801">
    <property type="entry name" value="Acetyl-CoA synthetase-like"/>
    <property type="match status" value="1"/>
</dbReference>
<evidence type="ECO:0000259" key="2">
    <source>
        <dbReference type="Pfam" id="PF00501"/>
    </source>
</evidence>
<dbReference type="EMBL" id="JBBKAM010000004">
    <property type="protein sequence ID" value="MEJ8646178.1"/>
    <property type="molecule type" value="Genomic_DNA"/>
</dbReference>
<dbReference type="Proteomes" id="UP001382904">
    <property type="component" value="Unassembled WGS sequence"/>
</dbReference>
<feature type="region of interest" description="Disordered" evidence="1">
    <location>
        <begin position="359"/>
        <end position="383"/>
    </location>
</feature>
<evidence type="ECO:0000313" key="4">
    <source>
        <dbReference type="Proteomes" id="UP001382904"/>
    </source>
</evidence>